<sequence length="70" mass="8547">MIYQEYIEEGQAEKDQWTSPENLLTSMIVHLFLLPYFSFMLHPLFKYKYRKDRQYIKSGSLHMDPLFILL</sequence>
<dbReference type="Proteomes" id="UP000234748">
    <property type="component" value="Unassembled WGS sequence"/>
</dbReference>
<evidence type="ECO:0000313" key="3">
    <source>
        <dbReference type="Proteomes" id="UP000234748"/>
    </source>
</evidence>
<name>A0A2N5MAN1_9BACI</name>
<reference evidence="2 3" key="1">
    <citation type="submission" date="2017-11" db="EMBL/GenBank/DDBJ databases">
        <title>Comparitive Functional Genomics of Dry Heat Resistant strains isolated from the Viking Spacecraft.</title>
        <authorList>
            <person name="Seuylemezian A."/>
            <person name="Cooper K."/>
            <person name="Vaishampayan P."/>
        </authorList>
    </citation>
    <scope>NUCLEOTIDE SEQUENCE [LARGE SCALE GENOMIC DNA]</scope>
    <source>
        <strain evidence="2 3">V1-29</strain>
    </source>
</reference>
<dbReference type="EMBL" id="PGUY01000008">
    <property type="protein sequence ID" value="PLT31393.1"/>
    <property type="molecule type" value="Genomic_DNA"/>
</dbReference>
<evidence type="ECO:0000256" key="1">
    <source>
        <dbReference type="SAM" id="Phobius"/>
    </source>
</evidence>
<comment type="caution">
    <text evidence="2">The sequence shown here is derived from an EMBL/GenBank/DDBJ whole genome shotgun (WGS) entry which is preliminary data.</text>
</comment>
<keyword evidence="1" id="KW-0812">Transmembrane</keyword>
<dbReference type="AlphaFoldDB" id="A0A2N5MAN1"/>
<feature type="transmembrane region" description="Helical" evidence="1">
    <location>
        <begin position="23"/>
        <end position="45"/>
    </location>
</feature>
<proteinExistence type="predicted"/>
<evidence type="ECO:0000313" key="2">
    <source>
        <dbReference type="EMBL" id="PLT31393.1"/>
    </source>
</evidence>
<organism evidence="2 3">
    <name type="scientific">Peribacillus deserti</name>
    <dbReference type="NCBI Taxonomy" id="673318"/>
    <lineage>
        <taxon>Bacteria</taxon>
        <taxon>Bacillati</taxon>
        <taxon>Bacillota</taxon>
        <taxon>Bacilli</taxon>
        <taxon>Bacillales</taxon>
        <taxon>Bacillaceae</taxon>
        <taxon>Peribacillus</taxon>
    </lineage>
</organism>
<keyword evidence="1" id="KW-1133">Transmembrane helix</keyword>
<keyword evidence="1" id="KW-0472">Membrane</keyword>
<gene>
    <name evidence="2" type="ORF">CUU66_02700</name>
</gene>
<keyword evidence="3" id="KW-1185">Reference proteome</keyword>
<accession>A0A2N5MAN1</accession>
<protein>
    <submittedName>
        <fullName evidence="2">Uncharacterized protein</fullName>
    </submittedName>
</protein>